<dbReference type="RefSeq" id="XP_004333206.1">
    <property type="nucleotide sequence ID" value="XM_004333158.1"/>
</dbReference>
<protein>
    <submittedName>
        <fullName evidence="2">Uncharacterized protein</fullName>
    </submittedName>
</protein>
<dbReference type="Proteomes" id="UP000011083">
    <property type="component" value="Unassembled WGS sequence"/>
</dbReference>
<dbReference type="EMBL" id="KB008156">
    <property type="protein sequence ID" value="ELR11193.1"/>
    <property type="molecule type" value="Genomic_DNA"/>
</dbReference>
<dbReference type="OrthoDB" id="2096344at2759"/>
<keyword evidence="1" id="KW-0732">Signal</keyword>
<proteinExistence type="predicted"/>
<evidence type="ECO:0000313" key="3">
    <source>
        <dbReference type="Proteomes" id="UP000011083"/>
    </source>
</evidence>
<dbReference type="AlphaFoldDB" id="L8GEP6"/>
<reference evidence="2 3" key="1">
    <citation type="journal article" date="2013" name="Genome Biol.">
        <title>Genome of Acanthamoeba castellanii highlights extensive lateral gene transfer and early evolution of tyrosine kinase signaling.</title>
        <authorList>
            <person name="Clarke M."/>
            <person name="Lohan A.J."/>
            <person name="Liu B."/>
            <person name="Lagkouvardos I."/>
            <person name="Roy S."/>
            <person name="Zafar N."/>
            <person name="Bertelli C."/>
            <person name="Schilde C."/>
            <person name="Kianianmomeni A."/>
            <person name="Burglin T.R."/>
            <person name="Frech C."/>
            <person name="Turcotte B."/>
            <person name="Kopec K.O."/>
            <person name="Synnott J.M."/>
            <person name="Choo C."/>
            <person name="Paponov I."/>
            <person name="Finkler A."/>
            <person name="Soon Heng Tan C."/>
            <person name="Hutchins A.P."/>
            <person name="Weinmeier T."/>
            <person name="Rattei T."/>
            <person name="Chu J.S."/>
            <person name="Gimenez G."/>
            <person name="Irimia M."/>
            <person name="Rigden D.J."/>
            <person name="Fitzpatrick D.A."/>
            <person name="Lorenzo-Morales J."/>
            <person name="Bateman A."/>
            <person name="Chiu C.H."/>
            <person name="Tang P."/>
            <person name="Hegemann P."/>
            <person name="Fromm H."/>
            <person name="Raoult D."/>
            <person name="Greub G."/>
            <person name="Miranda-Saavedra D."/>
            <person name="Chen N."/>
            <person name="Nash P."/>
            <person name="Ginger M.L."/>
            <person name="Horn M."/>
            <person name="Schaap P."/>
            <person name="Caler L."/>
            <person name="Loftus B."/>
        </authorList>
    </citation>
    <scope>NUCLEOTIDE SEQUENCE [LARGE SCALE GENOMIC DNA]</scope>
    <source>
        <strain evidence="2 3">Neff</strain>
    </source>
</reference>
<gene>
    <name evidence="2" type="ORF">ACA1_389040</name>
</gene>
<evidence type="ECO:0000313" key="2">
    <source>
        <dbReference type="EMBL" id="ELR11193.1"/>
    </source>
</evidence>
<feature type="chain" id="PRO_5012067907" evidence="1">
    <location>
        <begin position="16"/>
        <end position="112"/>
    </location>
</feature>
<dbReference type="GeneID" id="14911668"/>
<dbReference type="VEuPathDB" id="AmoebaDB:ACA1_389040"/>
<feature type="signal peptide" evidence="1">
    <location>
        <begin position="1"/>
        <end position="15"/>
    </location>
</feature>
<organism evidence="2 3">
    <name type="scientific">Acanthamoeba castellanii (strain ATCC 30010 / Neff)</name>
    <dbReference type="NCBI Taxonomy" id="1257118"/>
    <lineage>
        <taxon>Eukaryota</taxon>
        <taxon>Amoebozoa</taxon>
        <taxon>Discosea</taxon>
        <taxon>Longamoebia</taxon>
        <taxon>Centramoebida</taxon>
        <taxon>Acanthamoebidae</taxon>
        <taxon>Acanthamoeba</taxon>
    </lineage>
</organism>
<dbReference type="KEGG" id="acan:ACA1_389040"/>
<keyword evidence="3" id="KW-1185">Reference proteome</keyword>
<name>L8GEP6_ACACF</name>
<sequence>MWRLPAVLLSSSVLAAVVMVKTEEESEWHQVLAMYWKVMVWNVWTWALLCVFNMSEDIHDWHTLTYCVLQLCGDKLCCVTQNCWYSSLLLPLLFASILHSSDIVLCVLCVVL</sequence>
<evidence type="ECO:0000256" key="1">
    <source>
        <dbReference type="SAM" id="SignalP"/>
    </source>
</evidence>
<accession>L8GEP6</accession>